<dbReference type="AlphaFoldDB" id="A0AAV4IML7"/>
<evidence type="ECO:0000313" key="1">
    <source>
        <dbReference type="EMBL" id="GFS10017.1"/>
    </source>
</evidence>
<proteinExistence type="predicted"/>
<dbReference type="Proteomes" id="UP000762676">
    <property type="component" value="Unassembled WGS sequence"/>
</dbReference>
<keyword evidence="2" id="KW-1185">Reference proteome</keyword>
<protein>
    <submittedName>
        <fullName evidence="1">Uncharacterized protein</fullName>
    </submittedName>
</protein>
<gene>
    <name evidence="1" type="ORF">ElyMa_001313000</name>
</gene>
<evidence type="ECO:0000313" key="2">
    <source>
        <dbReference type="Proteomes" id="UP000762676"/>
    </source>
</evidence>
<organism evidence="1 2">
    <name type="scientific">Elysia marginata</name>
    <dbReference type="NCBI Taxonomy" id="1093978"/>
    <lineage>
        <taxon>Eukaryota</taxon>
        <taxon>Metazoa</taxon>
        <taxon>Spiralia</taxon>
        <taxon>Lophotrochozoa</taxon>
        <taxon>Mollusca</taxon>
        <taxon>Gastropoda</taxon>
        <taxon>Heterobranchia</taxon>
        <taxon>Euthyneura</taxon>
        <taxon>Panpulmonata</taxon>
        <taxon>Sacoglossa</taxon>
        <taxon>Placobranchoidea</taxon>
        <taxon>Plakobranchidae</taxon>
        <taxon>Elysia</taxon>
    </lineage>
</organism>
<reference evidence="1 2" key="1">
    <citation type="journal article" date="2021" name="Elife">
        <title>Chloroplast acquisition without the gene transfer in kleptoplastic sea slugs, Plakobranchus ocellatus.</title>
        <authorList>
            <person name="Maeda T."/>
            <person name="Takahashi S."/>
            <person name="Yoshida T."/>
            <person name="Shimamura S."/>
            <person name="Takaki Y."/>
            <person name="Nagai Y."/>
            <person name="Toyoda A."/>
            <person name="Suzuki Y."/>
            <person name="Arimoto A."/>
            <person name="Ishii H."/>
            <person name="Satoh N."/>
            <person name="Nishiyama T."/>
            <person name="Hasebe M."/>
            <person name="Maruyama T."/>
            <person name="Minagawa J."/>
            <person name="Obokata J."/>
            <person name="Shigenobu S."/>
        </authorList>
    </citation>
    <scope>NUCLEOTIDE SEQUENCE [LARGE SCALE GENOMIC DNA]</scope>
</reference>
<name>A0AAV4IML7_9GAST</name>
<accession>A0AAV4IML7</accession>
<comment type="caution">
    <text evidence="1">The sequence shown here is derived from an EMBL/GenBank/DDBJ whole genome shotgun (WGS) entry which is preliminary data.</text>
</comment>
<dbReference type="EMBL" id="BMAT01002602">
    <property type="protein sequence ID" value="GFS10017.1"/>
    <property type="molecule type" value="Genomic_DNA"/>
</dbReference>
<sequence>MLLQQRSSDSSHDPNLLPYVSTIEIFTKRYVDRRYTALSLRFGFHVPQTDIRVDGNASGVLVEFSEHESAKRNHFYSHKYDPICRYFNFLNSSVSQQEVAENKVGRT</sequence>